<dbReference type="Proteomes" id="UP000694844">
    <property type="component" value="Chromosome 6"/>
</dbReference>
<dbReference type="PANTHER" id="PTHR46333">
    <property type="entry name" value="CYTOKINESIS PROTEIN 3"/>
    <property type="match status" value="1"/>
</dbReference>
<proteinExistence type="predicted"/>
<feature type="region of interest" description="Disordered" evidence="1">
    <location>
        <begin position="592"/>
        <end position="611"/>
    </location>
</feature>
<dbReference type="OrthoDB" id="6129702at2759"/>
<evidence type="ECO:0000256" key="1">
    <source>
        <dbReference type="SAM" id="MobiDB-lite"/>
    </source>
</evidence>
<dbReference type="InterPro" id="IPR052557">
    <property type="entry name" value="CAP/Cytokinesis_protein"/>
</dbReference>
<sequence length="627" mass="71605">MGRCSSRPCCELSDVTTLPENRLISVQPIVDEDLAPTPPTLKRDDIISDISMFKKVDSFAAKAPKSTDLSVHNLAKYLSKASKSNLGRVRAIYYWICHHVELDLRSFLNDYKKPAAAEFTMHTKVALCYGYAELFAELCRLSHIPVKTIYGFAKGHGYNPSKPFKYTHPTNHAWNAVHVVGQWCLIDCTWGTGIVNDEGHYIRDFENFYFLTDPDQLISTHFPYMEKNRKESKSWQLLQRPLTLQTFNKNVKRPIKSFKWGVELVSHKEAVIHVTFSATVFIKGTSKVLSNVSARLTDIDGKVHKQYTLVQNPEHNLFSIRVRPPTVGKFRLTILAGVDKNDMTLYAVVSYILRCRQTEQPKVYLYPKHSGVWRSRPDYHDYGFQAGVDSPMIITPQDGDLDLTIAKHRDFPVTFRVTYAESTIKDLDHYVIMENTGNSLEIRGHFPEKGFYKLQIFFKSESGSYEPMLLYLIDCTRSAMKNALPFPVMYSSAAEFHCRLLEPLMREIPEESWIKIRFQSSDIIKAVVNGRKIEKGKGDIWRAAVRTSSAGGSLRIAGTNDLKGRYWVLYEFSIVKGPNSLVLEDILTARSNTSHPPVTQRSEKSQTNVKTPKNKTRIKEKTVIIKK</sequence>
<accession>A0A8B8A7M2</accession>
<organism evidence="3 4">
    <name type="scientific">Crassostrea virginica</name>
    <name type="common">Eastern oyster</name>
    <dbReference type="NCBI Taxonomy" id="6565"/>
    <lineage>
        <taxon>Eukaryota</taxon>
        <taxon>Metazoa</taxon>
        <taxon>Spiralia</taxon>
        <taxon>Lophotrochozoa</taxon>
        <taxon>Mollusca</taxon>
        <taxon>Bivalvia</taxon>
        <taxon>Autobranchia</taxon>
        <taxon>Pteriomorphia</taxon>
        <taxon>Ostreida</taxon>
        <taxon>Ostreoidea</taxon>
        <taxon>Ostreidae</taxon>
        <taxon>Crassostrea</taxon>
    </lineage>
</organism>
<dbReference type="SMART" id="SM00460">
    <property type="entry name" value="TGc"/>
    <property type="match status" value="1"/>
</dbReference>
<dbReference type="GeneID" id="111100134"/>
<dbReference type="PANTHER" id="PTHR46333:SF2">
    <property type="entry name" value="CYTOKINESIS PROTEIN 3"/>
    <property type="match status" value="1"/>
</dbReference>
<evidence type="ECO:0000313" key="3">
    <source>
        <dbReference type="Proteomes" id="UP000694844"/>
    </source>
</evidence>
<keyword evidence="3" id="KW-1185">Reference proteome</keyword>
<dbReference type="Pfam" id="PF01841">
    <property type="entry name" value="Transglut_core"/>
    <property type="match status" value="1"/>
</dbReference>
<reference evidence="4" key="1">
    <citation type="submission" date="2025-08" db="UniProtKB">
        <authorList>
            <consortium name="RefSeq"/>
        </authorList>
    </citation>
    <scope>IDENTIFICATION</scope>
    <source>
        <tissue evidence="4">Whole sample</tissue>
    </source>
</reference>
<gene>
    <name evidence="4" type="primary">LOC111100134</name>
</gene>
<evidence type="ECO:0000313" key="4">
    <source>
        <dbReference type="RefSeq" id="XP_022287467.1"/>
    </source>
</evidence>
<dbReference type="KEGG" id="cvn:111100134"/>
<dbReference type="Pfam" id="PF23265">
    <property type="entry name" value="Ig-like_KY"/>
    <property type="match status" value="2"/>
</dbReference>
<dbReference type="RefSeq" id="XP_022287467.1">
    <property type="nucleotide sequence ID" value="XM_022431759.1"/>
</dbReference>
<dbReference type="GO" id="GO:0005737">
    <property type="term" value="C:cytoplasm"/>
    <property type="evidence" value="ECO:0007669"/>
    <property type="project" value="TreeGrafter"/>
</dbReference>
<dbReference type="AlphaFoldDB" id="A0A8B8A7M2"/>
<name>A0A8B8A7M2_CRAVI</name>
<evidence type="ECO:0000259" key="2">
    <source>
        <dbReference type="SMART" id="SM00460"/>
    </source>
</evidence>
<feature type="domain" description="Transglutaminase-like" evidence="2">
    <location>
        <begin position="120"/>
        <end position="190"/>
    </location>
</feature>
<dbReference type="InterPro" id="IPR056564">
    <property type="entry name" value="Ig-like_KY"/>
</dbReference>
<protein>
    <submittedName>
        <fullName evidence="4">Kyphoscoliosis peptidase-like</fullName>
    </submittedName>
</protein>
<dbReference type="SUPFAM" id="SSF54001">
    <property type="entry name" value="Cysteine proteinases"/>
    <property type="match status" value="1"/>
</dbReference>
<dbReference type="InterPro" id="IPR002931">
    <property type="entry name" value="Transglutaminase-like"/>
</dbReference>
<dbReference type="Gene3D" id="3.10.620.30">
    <property type="match status" value="1"/>
</dbReference>
<dbReference type="InterPro" id="IPR038765">
    <property type="entry name" value="Papain-like_cys_pep_sf"/>
</dbReference>